<dbReference type="EMBL" id="GDJX01000772">
    <property type="protein sequence ID" value="JAT67164.1"/>
    <property type="molecule type" value="Transcribed_RNA"/>
</dbReference>
<dbReference type="PROSITE" id="PS50188">
    <property type="entry name" value="B302_SPRY"/>
    <property type="match status" value="1"/>
</dbReference>
<organism evidence="2">
    <name type="scientific">Anthurium amnicola</name>
    <dbReference type="NCBI Taxonomy" id="1678845"/>
    <lineage>
        <taxon>Eukaryota</taxon>
        <taxon>Viridiplantae</taxon>
        <taxon>Streptophyta</taxon>
        <taxon>Embryophyta</taxon>
        <taxon>Tracheophyta</taxon>
        <taxon>Spermatophyta</taxon>
        <taxon>Magnoliopsida</taxon>
        <taxon>Liliopsida</taxon>
        <taxon>Araceae</taxon>
        <taxon>Pothoideae</taxon>
        <taxon>Potheae</taxon>
        <taxon>Anthurium</taxon>
    </lineage>
</organism>
<dbReference type="AlphaFoldDB" id="A0A1D1ZJM7"/>
<dbReference type="InterPro" id="IPR050618">
    <property type="entry name" value="Ubq-SigPath_Reg"/>
</dbReference>
<dbReference type="InterPro" id="IPR003877">
    <property type="entry name" value="SPRY_dom"/>
</dbReference>
<dbReference type="CDD" id="cd12909">
    <property type="entry name" value="SPRY_RanBP9_10"/>
    <property type="match status" value="1"/>
</dbReference>
<dbReference type="InterPro" id="IPR001870">
    <property type="entry name" value="B30.2/SPRY"/>
</dbReference>
<reference evidence="2" key="1">
    <citation type="submission" date="2015-07" db="EMBL/GenBank/DDBJ databases">
        <title>Transcriptome Assembly of Anthurium amnicola.</title>
        <authorList>
            <person name="Suzuki J."/>
        </authorList>
    </citation>
    <scope>NUCLEOTIDE SEQUENCE</scope>
</reference>
<dbReference type="InterPro" id="IPR043136">
    <property type="entry name" value="B30.2/SPRY_sf"/>
</dbReference>
<dbReference type="Pfam" id="PF00622">
    <property type="entry name" value="SPRY"/>
    <property type="match status" value="1"/>
</dbReference>
<dbReference type="InterPro" id="IPR035782">
    <property type="entry name" value="SPRY_RanBP9/10"/>
</dbReference>
<feature type="non-terminal residue" evidence="2">
    <location>
        <position position="1"/>
    </location>
</feature>
<accession>A0A1D1ZJM7</accession>
<sequence>KSKQVIMGGEQNLPSYLKNSPLTLYNKHVTLPLPFILPNKMNKEDCSINVNVVDDDGLNVHYIGLGLRDADSGIVRSNFPIPDKVGIFYFEVEVVSKGRDGLIGVGFCEKEVPLDRLPGWEPKSFGYHGDDGNKFESTGTGAPYGPLFTTGDVIGCAINFFNKKAFYTKNGKNLGIAFQNLPGNDYYPTIGLRTRGEKVKLNFGQEPFKFDIETYAETIFEDERNNHQNEITQWYNDLISQGIINPDNLQQQLE</sequence>
<evidence type="ECO:0000259" key="1">
    <source>
        <dbReference type="PROSITE" id="PS50188"/>
    </source>
</evidence>
<feature type="domain" description="B30.2/SPRY" evidence="1">
    <location>
        <begin position="18"/>
        <end position="208"/>
    </location>
</feature>
<protein>
    <submittedName>
        <fullName evidence="2">Ran-binding protein 9</fullName>
    </submittedName>
</protein>
<dbReference type="InterPro" id="IPR013320">
    <property type="entry name" value="ConA-like_dom_sf"/>
</dbReference>
<dbReference type="SUPFAM" id="SSF49899">
    <property type="entry name" value="Concanavalin A-like lectins/glucanases"/>
    <property type="match status" value="1"/>
</dbReference>
<dbReference type="PANTHER" id="PTHR12864">
    <property type="entry name" value="RAN BINDING PROTEIN 9-RELATED"/>
    <property type="match status" value="1"/>
</dbReference>
<evidence type="ECO:0000313" key="2">
    <source>
        <dbReference type="EMBL" id="JAT67164.1"/>
    </source>
</evidence>
<dbReference type="SMART" id="SM00449">
    <property type="entry name" value="SPRY"/>
    <property type="match status" value="1"/>
</dbReference>
<gene>
    <name evidence="2" type="primary">ranbp9_0</name>
    <name evidence="2" type="ORF">g.129211</name>
</gene>
<proteinExistence type="predicted"/>
<dbReference type="Gene3D" id="2.60.120.920">
    <property type="match status" value="1"/>
</dbReference>
<name>A0A1D1ZJM7_9ARAE</name>